<name>A0ABQ9CMA9_9PASS</name>
<protein>
    <submittedName>
        <fullName evidence="2">Spermatogenesis associated 7</fullName>
    </submittedName>
</protein>
<evidence type="ECO:0000313" key="2">
    <source>
        <dbReference type="EMBL" id="KAJ7404704.1"/>
    </source>
</evidence>
<feature type="region of interest" description="Disordered" evidence="1">
    <location>
        <begin position="436"/>
        <end position="456"/>
    </location>
</feature>
<comment type="caution">
    <text evidence="2">The sequence shown here is derived from an EMBL/GenBank/DDBJ whole genome shotgun (WGS) entry which is preliminary data.</text>
</comment>
<dbReference type="PANTHER" id="PTHR14917">
    <property type="entry name" value="SPERMATOGENESIS-ASSOCIATED PROTEIN 7"/>
    <property type="match status" value="1"/>
</dbReference>
<gene>
    <name evidence="2" type="primary">SPATA7</name>
    <name evidence="2" type="ORF">WISP_143671</name>
</gene>
<evidence type="ECO:0000313" key="3">
    <source>
        <dbReference type="Proteomes" id="UP001145742"/>
    </source>
</evidence>
<organism evidence="2 3">
    <name type="scientific">Willisornis vidua</name>
    <name type="common">Xingu scale-backed antbird</name>
    <dbReference type="NCBI Taxonomy" id="1566151"/>
    <lineage>
        <taxon>Eukaryota</taxon>
        <taxon>Metazoa</taxon>
        <taxon>Chordata</taxon>
        <taxon>Craniata</taxon>
        <taxon>Vertebrata</taxon>
        <taxon>Euteleostomi</taxon>
        <taxon>Archelosauria</taxon>
        <taxon>Archosauria</taxon>
        <taxon>Dinosauria</taxon>
        <taxon>Saurischia</taxon>
        <taxon>Theropoda</taxon>
        <taxon>Coelurosauria</taxon>
        <taxon>Aves</taxon>
        <taxon>Neognathae</taxon>
        <taxon>Neoaves</taxon>
        <taxon>Telluraves</taxon>
        <taxon>Australaves</taxon>
        <taxon>Passeriformes</taxon>
        <taxon>Thamnophilidae</taxon>
        <taxon>Willisornis</taxon>
    </lineage>
</organism>
<dbReference type="PANTHER" id="PTHR14917:SF2">
    <property type="entry name" value="SPERMATOGENESIS-ASSOCIATED PROTEIN 7"/>
    <property type="match status" value="1"/>
</dbReference>
<reference evidence="2" key="1">
    <citation type="submission" date="2019-10" db="EMBL/GenBank/DDBJ databases">
        <authorList>
            <person name="Soares A.E.R."/>
            <person name="Aleixo A."/>
            <person name="Schneider P."/>
            <person name="Miyaki C.Y."/>
            <person name="Schneider M.P."/>
            <person name="Mello C."/>
            <person name="Vasconcelos A.T.R."/>
        </authorList>
    </citation>
    <scope>NUCLEOTIDE SEQUENCE</scope>
    <source>
        <tissue evidence="2">Muscle</tissue>
    </source>
</reference>
<keyword evidence="3" id="KW-1185">Reference proteome</keyword>
<proteinExistence type="predicted"/>
<sequence>MESGGRRSQAFCIDSSGSLTSQYLIRDHMVFHYNSILSAKVADQQRREKLRKKIARCEEKMSVCETISRSSSRGSGRLLPSSFGKSFLEAEDRGGLCPCARQAQYLSRAMSPYGEHDFIHSSAVKYGCKCSQNISRASRSDSNISTRPPRNSFGLSCSRSMDSFVSMSHAQRCQESNSKECPGDLLEKHSKYFTKSRKPFTPRTLISNAKSFLSQYRYYYPPRRKKKNPRKQHVETQTQTDIVRFSSVDNVSGRKVTVEQQKIALKAEDKRNTVDEPDRGIDACPYSILREEELSYLTFLEDVTNEILSLGLFSNRVLEELFECHIEENKNRLDEAKMRQMLDVLKRDLGCSLDSEEEQIHSGSEASDSLDLQDFDTIEELEFTSKGHRLRKATKSEEFFGTMDSSLKQPNKCESPLCSVMSKITQSIEDFSEMMDAGSESDSSVTPEEHTDTSHTCEASLNLIADSDLEVRKALDDLEETFAEALQLSHDYVQ</sequence>
<dbReference type="Pfam" id="PF15244">
    <property type="entry name" value="HSD3"/>
    <property type="match status" value="2"/>
</dbReference>
<evidence type="ECO:0000256" key="1">
    <source>
        <dbReference type="SAM" id="MobiDB-lite"/>
    </source>
</evidence>
<accession>A0ABQ9CMA9</accession>
<dbReference type="Proteomes" id="UP001145742">
    <property type="component" value="Unassembled WGS sequence"/>
</dbReference>
<dbReference type="InterPro" id="IPR029357">
    <property type="entry name" value="SPATA7"/>
</dbReference>
<dbReference type="EMBL" id="WHWB01034754">
    <property type="protein sequence ID" value="KAJ7404704.1"/>
    <property type="molecule type" value="Genomic_DNA"/>
</dbReference>